<dbReference type="Pfam" id="PF00270">
    <property type="entry name" value="DEAD"/>
    <property type="match status" value="1"/>
</dbReference>
<comment type="catalytic activity">
    <reaction evidence="6">
        <text>Couples ATP hydrolysis with the unwinding of duplex DNA by translocating in the 3'-5' direction.</text>
        <dbReference type="EC" id="5.6.2.4"/>
    </reaction>
</comment>
<dbReference type="GO" id="GO:0003677">
    <property type="term" value="F:DNA binding"/>
    <property type="evidence" value="ECO:0007669"/>
    <property type="project" value="UniProtKB-KW"/>
</dbReference>
<evidence type="ECO:0000256" key="7">
    <source>
        <dbReference type="ARBA" id="ARBA00034808"/>
    </source>
</evidence>
<evidence type="ECO:0000259" key="8">
    <source>
        <dbReference type="PROSITE" id="PS51192"/>
    </source>
</evidence>
<dbReference type="Gene3D" id="3.40.50.300">
    <property type="entry name" value="P-loop containing nucleotide triphosphate hydrolases"/>
    <property type="match status" value="2"/>
</dbReference>
<dbReference type="InterPro" id="IPR027417">
    <property type="entry name" value="P-loop_NTPase"/>
</dbReference>
<organism evidence="10 11">
    <name type="scientific">Dictyobacter kobayashii</name>
    <dbReference type="NCBI Taxonomy" id="2014872"/>
    <lineage>
        <taxon>Bacteria</taxon>
        <taxon>Bacillati</taxon>
        <taxon>Chloroflexota</taxon>
        <taxon>Ktedonobacteria</taxon>
        <taxon>Ktedonobacterales</taxon>
        <taxon>Dictyobacteraceae</taxon>
        <taxon>Dictyobacter</taxon>
    </lineage>
</organism>
<name>A0A402AW03_9CHLR</name>
<dbReference type="OrthoDB" id="9774462at2"/>
<proteinExistence type="inferred from homology"/>
<dbReference type="AlphaFoldDB" id="A0A402AW03"/>
<dbReference type="PANTHER" id="PTHR13710">
    <property type="entry name" value="DNA HELICASE RECQ FAMILY MEMBER"/>
    <property type="match status" value="1"/>
</dbReference>
<keyword evidence="11" id="KW-1185">Reference proteome</keyword>
<comment type="caution">
    <text evidence="10">The sequence shown here is derived from an EMBL/GenBank/DDBJ whole genome shotgun (WGS) entry which is preliminary data.</text>
</comment>
<sequence>MNDVFESLQDLLRAPNADYAYLRSQLLYKRANMTGLEEIRCTMILRLAMALEDFGEGQAGPADILALLRQIIRAYARRLEIHHSLWQHLSSAADAFGLQTTIAEHAPTLYEVRATAWEPTWLPNTDHIDELQLRRNDQTAIGDGLIAALSDGTFTTYQSEAQKIAVQESLFAPPGSTHLITLPTGAGKSLCIQIPAWQESQGGRIKGGTTLVIVPTVSLALDQEERAKRLFPTAFGQEFTPTSLTGATPEATRTAVYRGIEQGTLPILFTSPESLMTTSLYQICLDAAHRGTINRLVIDEAHLVETWGAGFRTEFQFLSAYRKQLLEASQGQLRTILLSATVPASGEKLLKKLFGDKDAFYSLRADRLRPEIAYWFDRADNLQQRERHVLDAIRNLPKPMILYVTSPDDAADWLYALKGQGFSRVAIFSGDTRSDERLRLIKAWNENRYDVMVATSAFGVGVDKSDVRTVIHACLPENIDRYYQEVGRAGRDGYSAISLISISKGDFDQAKRMNRSARISKEKAIPRWKGMLRTHRLVHEHSDIILVDTNATPSEKQEMFKGPSNREWNEHTLLIMQRAGMIKITDLRTDLSQEELDDSVQQEEISDEASTWLQIQLLDPYVTSYPDNITFTEWFERVRKQEVDAIHNALNALQTIVTDFASNQAKRCLAFSFAQIYTRSTTSCGGCPFCRQIKSAPYSGLLEAEREGKLYPPLTENIPMSLKDVMGNRQQINVLLDEPWNIPSAQSIEPLLVQLVQLGFQQLILPDTILDDNRWCDALIQDLAHCTDKPHLILPASWLTNDERPIYPVPTIAMYPLADDEADIFHQAFRRQGKRCFQHIPVLTIARRKLFLRSEQGTFINRINGLSYSLERLQEKLPDPDELVF</sequence>
<evidence type="ECO:0000256" key="5">
    <source>
        <dbReference type="ARBA" id="ARBA00023235"/>
    </source>
</evidence>
<keyword evidence="2" id="KW-0547">Nucleotide-binding</keyword>
<dbReference type="SMART" id="SM00487">
    <property type="entry name" value="DEXDc"/>
    <property type="match status" value="1"/>
</dbReference>
<evidence type="ECO:0000256" key="4">
    <source>
        <dbReference type="ARBA" id="ARBA00023125"/>
    </source>
</evidence>
<dbReference type="Pfam" id="PF00271">
    <property type="entry name" value="Helicase_C"/>
    <property type="match status" value="1"/>
</dbReference>
<dbReference type="GO" id="GO:0005694">
    <property type="term" value="C:chromosome"/>
    <property type="evidence" value="ECO:0007669"/>
    <property type="project" value="TreeGrafter"/>
</dbReference>
<evidence type="ECO:0000256" key="6">
    <source>
        <dbReference type="ARBA" id="ARBA00034617"/>
    </source>
</evidence>
<accession>A0A402AW03</accession>
<keyword evidence="4" id="KW-0238">DNA-binding</keyword>
<evidence type="ECO:0000259" key="9">
    <source>
        <dbReference type="PROSITE" id="PS51194"/>
    </source>
</evidence>
<keyword evidence="5" id="KW-0413">Isomerase</keyword>
<feature type="domain" description="Helicase C-terminal" evidence="9">
    <location>
        <begin position="388"/>
        <end position="533"/>
    </location>
</feature>
<evidence type="ECO:0000313" key="10">
    <source>
        <dbReference type="EMBL" id="GCE23213.1"/>
    </source>
</evidence>
<dbReference type="InterPro" id="IPR011545">
    <property type="entry name" value="DEAD/DEAH_box_helicase_dom"/>
</dbReference>
<evidence type="ECO:0000256" key="3">
    <source>
        <dbReference type="ARBA" id="ARBA00022840"/>
    </source>
</evidence>
<reference evidence="11" key="1">
    <citation type="submission" date="2018-12" db="EMBL/GenBank/DDBJ databases">
        <title>Tengunoibacter tsumagoiensis gen. nov., sp. nov., Dictyobacter kobayashii sp. nov., D. alpinus sp. nov., and D. joshuensis sp. nov. and description of Dictyobacteraceae fam. nov. within the order Ktedonobacterales isolated from Tengu-no-mugimeshi.</title>
        <authorList>
            <person name="Wang C.M."/>
            <person name="Zheng Y."/>
            <person name="Sakai Y."/>
            <person name="Toyoda A."/>
            <person name="Minakuchi Y."/>
            <person name="Abe K."/>
            <person name="Yokota A."/>
            <person name="Yabe S."/>
        </authorList>
    </citation>
    <scope>NUCLEOTIDE SEQUENCE [LARGE SCALE GENOMIC DNA]</scope>
    <source>
        <strain evidence="11">Uno11</strain>
    </source>
</reference>
<gene>
    <name evidence="10" type="ORF">KDK_70130</name>
</gene>
<dbReference type="PROSITE" id="PS51194">
    <property type="entry name" value="HELICASE_CTER"/>
    <property type="match status" value="1"/>
</dbReference>
<dbReference type="Proteomes" id="UP000287188">
    <property type="component" value="Unassembled WGS sequence"/>
</dbReference>
<dbReference type="PROSITE" id="PS51192">
    <property type="entry name" value="HELICASE_ATP_BIND_1"/>
    <property type="match status" value="1"/>
</dbReference>
<comment type="similarity">
    <text evidence="1">Belongs to the helicase family. RecQ subfamily.</text>
</comment>
<dbReference type="RefSeq" id="WP_126556686.1">
    <property type="nucleotide sequence ID" value="NZ_BIFS01000002.1"/>
</dbReference>
<dbReference type="EMBL" id="BIFS01000002">
    <property type="protein sequence ID" value="GCE23213.1"/>
    <property type="molecule type" value="Genomic_DNA"/>
</dbReference>
<feature type="domain" description="Helicase ATP-binding" evidence="8">
    <location>
        <begin position="169"/>
        <end position="360"/>
    </location>
</feature>
<keyword evidence="3" id="KW-0067">ATP-binding</keyword>
<dbReference type="InterPro" id="IPR014001">
    <property type="entry name" value="Helicase_ATP-bd"/>
</dbReference>
<dbReference type="EC" id="5.6.2.4" evidence="7"/>
<protein>
    <recommendedName>
        <fullName evidence="7">DNA 3'-5' helicase</fullName>
        <ecNumber evidence="7">5.6.2.4</ecNumber>
    </recommendedName>
</protein>
<dbReference type="NCBIfam" id="NF041063">
    <property type="entry name" value="DpdF"/>
    <property type="match status" value="1"/>
</dbReference>
<evidence type="ECO:0000256" key="1">
    <source>
        <dbReference type="ARBA" id="ARBA00005446"/>
    </source>
</evidence>
<dbReference type="GO" id="GO:0000724">
    <property type="term" value="P:double-strand break repair via homologous recombination"/>
    <property type="evidence" value="ECO:0007669"/>
    <property type="project" value="TreeGrafter"/>
</dbReference>
<dbReference type="GO" id="GO:0009378">
    <property type="term" value="F:four-way junction helicase activity"/>
    <property type="evidence" value="ECO:0007669"/>
    <property type="project" value="TreeGrafter"/>
</dbReference>
<dbReference type="GO" id="GO:0043138">
    <property type="term" value="F:3'-5' DNA helicase activity"/>
    <property type="evidence" value="ECO:0007669"/>
    <property type="project" value="UniProtKB-EC"/>
</dbReference>
<evidence type="ECO:0000313" key="11">
    <source>
        <dbReference type="Proteomes" id="UP000287188"/>
    </source>
</evidence>
<dbReference type="GO" id="GO:0005737">
    <property type="term" value="C:cytoplasm"/>
    <property type="evidence" value="ECO:0007669"/>
    <property type="project" value="TreeGrafter"/>
</dbReference>
<dbReference type="GO" id="GO:0005524">
    <property type="term" value="F:ATP binding"/>
    <property type="evidence" value="ECO:0007669"/>
    <property type="project" value="UniProtKB-KW"/>
</dbReference>
<dbReference type="SUPFAM" id="SSF52540">
    <property type="entry name" value="P-loop containing nucleoside triphosphate hydrolases"/>
    <property type="match status" value="1"/>
</dbReference>
<dbReference type="PANTHER" id="PTHR13710:SF105">
    <property type="entry name" value="ATP-DEPENDENT DNA HELICASE Q1"/>
    <property type="match status" value="1"/>
</dbReference>
<dbReference type="InterPro" id="IPR001650">
    <property type="entry name" value="Helicase_C-like"/>
</dbReference>
<dbReference type="SMART" id="SM00490">
    <property type="entry name" value="HELICc"/>
    <property type="match status" value="1"/>
</dbReference>
<evidence type="ECO:0000256" key="2">
    <source>
        <dbReference type="ARBA" id="ARBA00022741"/>
    </source>
</evidence>